<dbReference type="AlphaFoldDB" id="A0A438GPG3"/>
<feature type="compositionally biased region" description="Polar residues" evidence="1">
    <location>
        <begin position="114"/>
        <end position="152"/>
    </location>
</feature>
<evidence type="ECO:0000313" key="3">
    <source>
        <dbReference type="Proteomes" id="UP000288805"/>
    </source>
</evidence>
<dbReference type="EMBL" id="QGNW01000377">
    <property type="protein sequence ID" value="RVW74077.1"/>
    <property type="molecule type" value="Genomic_DNA"/>
</dbReference>
<protein>
    <submittedName>
        <fullName evidence="2">Uncharacterized protein</fullName>
    </submittedName>
</protein>
<proteinExistence type="predicted"/>
<accession>A0A438GPG3</accession>
<name>A0A438GPG3_VITVI</name>
<evidence type="ECO:0000256" key="1">
    <source>
        <dbReference type="SAM" id="MobiDB-lite"/>
    </source>
</evidence>
<evidence type="ECO:0000313" key="2">
    <source>
        <dbReference type="EMBL" id="RVW74077.1"/>
    </source>
</evidence>
<reference evidence="2 3" key="1">
    <citation type="journal article" date="2018" name="PLoS Genet.">
        <title>Population sequencing reveals clonal diversity and ancestral inbreeding in the grapevine cultivar Chardonnay.</title>
        <authorList>
            <person name="Roach M.J."/>
            <person name="Johnson D.L."/>
            <person name="Bohlmann J."/>
            <person name="van Vuuren H.J."/>
            <person name="Jones S.J."/>
            <person name="Pretorius I.S."/>
            <person name="Schmidt S.A."/>
            <person name="Borneman A.R."/>
        </authorList>
    </citation>
    <scope>NUCLEOTIDE SEQUENCE [LARGE SCALE GENOMIC DNA]</scope>
    <source>
        <strain evidence="3">cv. Chardonnay</strain>
        <tissue evidence="2">Leaf</tissue>
    </source>
</reference>
<organism evidence="2 3">
    <name type="scientific">Vitis vinifera</name>
    <name type="common">Grape</name>
    <dbReference type="NCBI Taxonomy" id="29760"/>
    <lineage>
        <taxon>Eukaryota</taxon>
        <taxon>Viridiplantae</taxon>
        <taxon>Streptophyta</taxon>
        <taxon>Embryophyta</taxon>
        <taxon>Tracheophyta</taxon>
        <taxon>Spermatophyta</taxon>
        <taxon>Magnoliopsida</taxon>
        <taxon>eudicotyledons</taxon>
        <taxon>Gunneridae</taxon>
        <taxon>Pentapetalae</taxon>
        <taxon>rosids</taxon>
        <taxon>Vitales</taxon>
        <taxon>Vitaceae</taxon>
        <taxon>Viteae</taxon>
        <taxon>Vitis</taxon>
    </lineage>
</organism>
<sequence>MNGKRSPFSNSVYSQLGEAYQHYCLVPKSTFDKDALTFHHDAILAHWAEWKDSLLLQIIGTYAMEDRASIHDIGIYRAITPPFLGIRHHHSGDSRKASWTVEFPSSRERHKATSEQLNAKNQATKTNGSPSASVENKSDQTKNNGISASSTVKRPGEQHKCASSNGLEQKNNKIRRRRR</sequence>
<comment type="caution">
    <text evidence="2">The sequence shown here is derived from an EMBL/GenBank/DDBJ whole genome shotgun (WGS) entry which is preliminary data.</text>
</comment>
<dbReference type="Proteomes" id="UP000288805">
    <property type="component" value="Unassembled WGS sequence"/>
</dbReference>
<feature type="region of interest" description="Disordered" evidence="1">
    <location>
        <begin position="103"/>
        <end position="179"/>
    </location>
</feature>
<gene>
    <name evidence="2" type="ORF">CK203_056431</name>
</gene>